<feature type="region of interest" description="Disordered" evidence="1">
    <location>
        <begin position="356"/>
        <end position="375"/>
    </location>
</feature>
<evidence type="ECO:0000256" key="1">
    <source>
        <dbReference type="SAM" id="MobiDB-lite"/>
    </source>
</evidence>
<keyword evidence="3" id="KW-1185">Reference proteome</keyword>
<dbReference type="AlphaFoldDB" id="A0A067PXY6"/>
<sequence length="441" mass="50190">MSESDEASMHSHDNFSDISIDLTHPDEKWTTITNSPRIHSFVAFSINPGVTLDSLYGEDVTEALSADSLPHKTYVGFVQQMYGLPCYDDPYTDCRIYFVTRGPPSHDANRYIEPDMSVPLWPVTEHSFDRESVKLRDPFPWPNCYLHSMSYIDVRVLSSEFADASINAVMLFPEASRLREFRTEDHVKQKIMAQDRGPSLLVESKSGSPHKVPARNSERVAKVSEDAEQELQSTYEEVGNILFDIMHSQGSDNVTVEATYDLSSISSLPEPQDFFEEEKVLRTLAQDFLERKAFFEAEEQAGWEREMREEQERLLAAKAPHSAGTPLEHVSSVSHQILTSKPGNARPSVFTRVREHFRRRSSEKSPESHSSLKQSRYNLGKLFTHTRARFSTEARSLKKQSTVLKKTSPSVSGSLAPLETEKIISKSKRHRPWARFSPFTI</sequence>
<proteinExistence type="predicted"/>
<gene>
    <name evidence="2" type="ORF">JAAARDRAFT_33138</name>
</gene>
<accession>A0A067PXY6</accession>
<dbReference type="Proteomes" id="UP000027265">
    <property type="component" value="Unassembled WGS sequence"/>
</dbReference>
<dbReference type="EMBL" id="KL197715">
    <property type="protein sequence ID" value="KDQ59559.1"/>
    <property type="molecule type" value="Genomic_DNA"/>
</dbReference>
<evidence type="ECO:0000313" key="2">
    <source>
        <dbReference type="EMBL" id="KDQ59559.1"/>
    </source>
</evidence>
<organism evidence="2 3">
    <name type="scientific">Jaapia argillacea MUCL 33604</name>
    <dbReference type="NCBI Taxonomy" id="933084"/>
    <lineage>
        <taxon>Eukaryota</taxon>
        <taxon>Fungi</taxon>
        <taxon>Dikarya</taxon>
        <taxon>Basidiomycota</taxon>
        <taxon>Agaricomycotina</taxon>
        <taxon>Agaricomycetes</taxon>
        <taxon>Agaricomycetidae</taxon>
        <taxon>Jaapiales</taxon>
        <taxon>Jaapiaceae</taxon>
        <taxon>Jaapia</taxon>
    </lineage>
</organism>
<protein>
    <submittedName>
        <fullName evidence="2">Uncharacterized protein</fullName>
    </submittedName>
</protein>
<name>A0A067PXY6_9AGAM</name>
<dbReference type="OrthoDB" id="3053346at2759"/>
<reference evidence="3" key="1">
    <citation type="journal article" date="2014" name="Proc. Natl. Acad. Sci. U.S.A.">
        <title>Extensive sampling of basidiomycete genomes demonstrates inadequacy of the white-rot/brown-rot paradigm for wood decay fungi.</title>
        <authorList>
            <person name="Riley R."/>
            <person name="Salamov A.A."/>
            <person name="Brown D.W."/>
            <person name="Nagy L.G."/>
            <person name="Floudas D."/>
            <person name="Held B.W."/>
            <person name="Levasseur A."/>
            <person name="Lombard V."/>
            <person name="Morin E."/>
            <person name="Otillar R."/>
            <person name="Lindquist E.A."/>
            <person name="Sun H."/>
            <person name="LaButti K.M."/>
            <person name="Schmutz J."/>
            <person name="Jabbour D."/>
            <person name="Luo H."/>
            <person name="Baker S.E."/>
            <person name="Pisabarro A.G."/>
            <person name="Walton J.D."/>
            <person name="Blanchette R.A."/>
            <person name="Henrissat B."/>
            <person name="Martin F."/>
            <person name="Cullen D."/>
            <person name="Hibbett D.S."/>
            <person name="Grigoriev I.V."/>
        </authorList>
    </citation>
    <scope>NUCLEOTIDE SEQUENCE [LARGE SCALE GENOMIC DNA]</scope>
    <source>
        <strain evidence="3">MUCL 33604</strain>
    </source>
</reference>
<dbReference type="HOGENOM" id="CLU_674493_0_0_1"/>
<dbReference type="InParanoid" id="A0A067PXY6"/>
<evidence type="ECO:0000313" key="3">
    <source>
        <dbReference type="Proteomes" id="UP000027265"/>
    </source>
</evidence>